<dbReference type="KEGG" id="dda:Dd703_0275"/>
<feature type="domain" description="ABC transmembrane type-1" evidence="9">
    <location>
        <begin position="75"/>
        <end position="264"/>
    </location>
</feature>
<dbReference type="InterPro" id="IPR000515">
    <property type="entry name" value="MetI-like"/>
</dbReference>
<feature type="transmembrane region" description="Helical" evidence="8">
    <location>
        <begin position="80"/>
        <end position="105"/>
    </location>
</feature>
<evidence type="ECO:0000313" key="10">
    <source>
        <dbReference type="EMBL" id="ACS84092.1"/>
    </source>
</evidence>
<dbReference type="Gene3D" id="1.10.3720.10">
    <property type="entry name" value="MetI-like"/>
    <property type="match status" value="1"/>
</dbReference>
<dbReference type="InterPro" id="IPR025966">
    <property type="entry name" value="OppC_N"/>
</dbReference>
<evidence type="ECO:0000256" key="7">
    <source>
        <dbReference type="ARBA" id="ARBA00023136"/>
    </source>
</evidence>
<comment type="similarity">
    <text evidence="8">Belongs to the binding-protein-dependent transport system permease family.</text>
</comment>
<dbReference type="STRING" id="579405.Dd703_0275"/>
<proteinExistence type="inferred from homology"/>
<dbReference type="RefSeq" id="WP_012763915.1">
    <property type="nucleotide sequence ID" value="NC_012880.1"/>
</dbReference>
<keyword evidence="3" id="KW-1003">Cell membrane</keyword>
<dbReference type="PANTHER" id="PTHR43386">
    <property type="entry name" value="OLIGOPEPTIDE TRANSPORT SYSTEM PERMEASE PROTEIN APPC"/>
    <property type="match status" value="1"/>
</dbReference>
<evidence type="ECO:0000256" key="2">
    <source>
        <dbReference type="ARBA" id="ARBA00022448"/>
    </source>
</evidence>
<protein>
    <submittedName>
        <fullName evidence="10">Binding-protein-dependent transport systems inner membrane component</fullName>
    </submittedName>
</protein>
<evidence type="ECO:0000259" key="9">
    <source>
        <dbReference type="PROSITE" id="PS50928"/>
    </source>
</evidence>
<evidence type="ECO:0000256" key="4">
    <source>
        <dbReference type="ARBA" id="ARBA00022519"/>
    </source>
</evidence>
<name>C6C7H4_MUSP7</name>
<feature type="transmembrane region" description="Helical" evidence="8">
    <location>
        <begin position="125"/>
        <end position="148"/>
    </location>
</feature>
<keyword evidence="2 8" id="KW-0813">Transport</keyword>
<dbReference type="SUPFAM" id="SSF161098">
    <property type="entry name" value="MetI-like"/>
    <property type="match status" value="1"/>
</dbReference>
<feature type="transmembrane region" description="Helical" evidence="8">
    <location>
        <begin position="241"/>
        <end position="263"/>
    </location>
</feature>
<evidence type="ECO:0000256" key="5">
    <source>
        <dbReference type="ARBA" id="ARBA00022692"/>
    </source>
</evidence>
<accession>C6C7H4</accession>
<dbReference type="InterPro" id="IPR050366">
    <property type="entry name" value="BP-dependent_transpt_permease"/>
</dbReference>
<dbReference type="InterPro" id="IPR035906">
    <property type="entry name" value="MetI-like_sf"/>
</dbReference>
<dbReference type="InterPro" id="IPR053474">
    <property type="entry name" value="Staphylopine_ABC_permease"/>
</dbReference>
<organism evidence="10 11">
    <name type="scientific">Musicola paradisiaca (strain Ech703)</name>
    <name type="common">Dickeya paradisiaca</name>
    <name type="synonym">Dickeya dadantii</name>
    <dbReference type="NCBI Taxonomy" id="579405"/>
    <lineage>
        <taxon>Bacteria</taxon>
        <taxon>Pseudomonadati</taxon>
        <taxon>Pseudomonadota</taxon>
        <taxon>Gammaproteobacteria</taxon>
        <taxon>Enterobacterales</taxon>
        <taxon>Pectobacteriaceae</taxon>
        <taxon>Musicola</taxon>
    </lineage>
</organism>
<dbReference type="AlphaFoldDB" id="C6C7H4"/>
<evidence type="ECO:0000313" key="11">
    <source>
        <dbReference type="Proteomes" id="UP000002734"/>
    </source>
</evidence>
<feature type="transmembrane region" description="Helical" evidence="8">
    <location>
        <begin position="196"/>
        <end position="221"/>
    </location>
</feature>
<dbReference type="PROSITE" id="PS50928">
    <property type="entry name" value="ABC_TM1"/>
    <property type="match status" value="1"/>
</dbReference>
<dbReference type="PANTHER" id="PTHR43386:SF1">
    <property type="entry name" value="D,D-DIPEPTIDE TRANSPORT SYSTEM PERMEASE PROTEIN DDPC-RELATED"/>
    <property type="match status" value="1"/>
</dbReference>
<dbReference type="GO" id="GO:0005886">
    <property type="term" value="C:plasma membrane"/>
    <property type="evidence" value="ECO:0007669"/>
    <property type="project" value="UniProtKB-SubCell"/>
</dbReference>
<dbReference type="Proteomes" id="UP000002734">
    <property type="component" value="Chromosome"/>
</dbReference>
<comment type="subcellular location">
    <subcellularLocation>
        <location evidence="1">Cell inner membrane</location>
        <topology evidence="1">Multi-pass membrane protein</topology>
    </subcellularLocation>
    <subcellularLocation>
        <location evidence="8">Cell membrane</location>
        <topology evidence="8">Multi-pass membrane protein</topology>
    </subcellularLocation>
</comment>
<keyword evidence="5 8" id="KW-0812">Transmembrane</keyword>
<evidence type="ECO:0000256" key="8">
    <source>
        <dbReference type="RuleBase" id="RU363032"/>
    </source>
</evidence>
<dbReference type="HOGENOM" id="CLU_028518_5_3_6"/>
<feature type="transmembrane region" description="Helical" evidence="8">
    <location>
        <begin position="53"/>
        <end position="73"/>
    </location>
</feature>
<dbReference type="Pfam" id="PF12911">
    <property type="entry name" value="OppC_N"/>
    <property type="match status" value="1"/>
</dbReference>
<sequence>MMRRVGRALRGDRLACVCLLFLLLVLAAGILAPWLAPHDPLLVSWRDKFQPPGWRYPLGADALGRCIFSRLLFGIRTTVGMALLAMSLTLLVGTMAGVLAGFFRGRVDALLMRLCDLMLAFPAEVMIFALVGMLGPGLGNILLAVLLAKWAWYARMVRGIVMQYSGGGYVQYARLIGATPRYVILRHLLPVAAAELVLLATADSGAVILLLSALSFLGLGVQPPTPEWGAMLGDARNVMLAYPWQMLPAGCAVMLVVAAFNYLGDFFRDVLDVVRAPGGNADA</sequence>
<evidence type="ECO:0000256" key="6">
    <source>
        <dbReference type="ARBA" id="ARBA00022989"/>
    </source>
</evidence>
<dbReference type="CDD" id="cd06261">
    <property type="entry name" value="TM_PBP2"/>
    <property type="match status" value="1"/>
</dbReference>
<dbReference type="GO" id="GO:0055085">
    <property type="term" value="P:transmembrane transport"/>
    <property type="evidence" value="ECO:0007669"/>
    <property type="project" value="InterPro"/>
</dbReference>
<keyword evidence="7 8" id="KW-0472">Membrane</keyword>
<keyword evidence="11" id="KW-1185">Reference proteome</keyword>
<dbReference type="Pfam" id="PF00528">
    <property type="entry name" value="BPD_transp_1"/>
    <property type="match status" value="1"/>
</dbReference>
<keyword evidence="6 8" id="KW-1133">Transmembrane helix</keyword>
<keyword evidence="4" id="KW-0997">Cell inner membrane</keyword>
<dbReference type="eggNOG" id="COG1173">
    <property type="taxonomic scope" value="Bacteria"/>
</dbReference>
<gene>
    <name evidence="10" type="ordered locus">Dd703_0275</name>
</gene>
<evidence type="ECO:0000256" key="3">
    <source>
        <dbReference type="ARBA" id="ARBA00022475"/>
    </source>
</evidence>
<dbReference type="EMBL" id="CP001654">
    <property type="protein sequence ID" value="ACS84092.1"/>
    <property type="molecule type" value="Genomic_DNA"/>
</dbReference>
<dbReference type="NCBIfam" id="NF045473">
    <property type="entry name" value="Opp1C"/>
    <property type="match status" value="1"/>
</dbReference>
<reference evidence="10" key="1">
    <citation type="submission" date="2009-06" db="EMBL/GenBank/DDBJ databases">
        <title>Complete sequence of Dickeya dadantii Ech703.</title>
        <authorList>
            <consortium name="US DOE Joint Genome Institute"/>
            <person name="Lucas S."/>
            <person name="Copeland A."/>
            <person name="Lapidus A."/>
            <person name="Glavina del Rio T."/>
            <person name="Dalin E."/>
            <person name="Tice H."/>
            <person name="Bruce D."/>
            <person name="Goodwin L."/>
            <person name="Pitluck S."/>
            <person name="Chertkov O."/>
            <person name="Brettin T."/>
            <person name="Detter J.C."/>
            <person name="Han C."/>
            <person name="Larimer F."/>
            <person name="Land M."/>
            <person name="Hauser L."/>
            <person name="Kyrpides N."/>
            <person name="Mikhailova N."/>
            <person name="Balakrishnan V."/>
            <person name="Glasner J."/>
            <person name="Perna N.T."/>
        </authorList>
    </citation>
    <scope>NUCLEOTIDE SEQUENCE [LARGE SCALE GENOMIC DNA]</scope>
    <source>
        <strain evidence="10">Ech703</strain>
    </source>
</reference>
<evidence type="ECO:0000256" key="1">
    <source>
        <dbReference type="ARBA" id="ARBA00004429"/>
    </source>
</evidence>